<name>A0AAC9HN18_9PSEU</name>
<organism evidence="2 3">
    <name type="scientific">Actinoalloteichus hymeniacidonis</name>
    <dbReference type="NCBI Taxonomy" id="340345"/>
    <lineage>
        <taxon>Bacteria</taxon>
        <taxon>Bacillati</taxon>
        <taxon>Actinomycetota</taxon>
        <taxon>Actinomycetes</taxon>
        <taxon>Pseudonocardiales</taxon>
        <taxon>Pseudonocardiaceae</taxon>
        <taxon>Actinoalloteichus</taxon>
    </lineage>
</organism>
<evidence type="ECO:0000313" key="2">
    <source>
        <dbReference type="EMBL" id="AOS62303.1"/>
    </source>
</evidence>
<keyword evidence="3" id="KW-1185">Reference proteome</keyword>
<evidence type="ECO:0008006" key="4">
    <source>
        <dbReference type="Google" id="ProtNLM"/>
    </source>
</evidence>
<feature type="region of interest" description="Disordered" evidence="1">
    <location>
        <begin position="27"/>
        <end position="55"/>
    </location>
</feature>
<dbReference type="EMBL" id="CP014859">
    <property type="protein sequence ID" value="AOS62303.1"/>
    <property type="molecule type" value="Genomic_DNA"/>
</dbReference>
<evidence type="ECO:0000256" key="1">
    <source>
        <dbReference type="SAM" id="MobiDB-lite"/>
    </source>
</evidence>
<dbReference type="Proteomes" id="UP000095210">
    <property type="component" value="Chromosome"/>
</dbReference>
<proteinExistence type="predicted"/>
<sequence>MLLLATAGCAGSTDLAKANFERTTVAAADREVSEQSSETDGSGGSSEPQEQDEALTRDALRDVNPCALVDEDLFEEIAGSAPDFSRTAYSRCGVYGTDPDGEPVSLNFTLGDSVFSEAEQASGEVAGLKTHIQSVDGDGGGVCFLRVITTDLPDAKSFTVQMDAMVDDVCDTGRQFAEHAIELLRSDPPLNEAGDQGLGGVDPCTILEPEETAAWVGEGSLTDSYGLHDCAWSLSGVELRTSFEVYFDPADTDGAEEIDLGGITAYRILDENVFPECEVRWVHADFEDSGDYEVVTVSMADIMVSGIDTCALATEAAAVVKERITA</sequence>
<dbReference type="KEGG" id="ahm:TL08_07425"/>
<dbReference type="AlphaFoldDB" id="A0AAC9HN18"/>
<evidence type="ECO:0000313" key="3">
    <source>
        <dbReference type="Proteomes" id="UP000095210"/>
    </source>
</evidence>
<protein>
    <recommendedName>
        <fullName evidence="4">DUF3558 family protein</fullName>
    </recommendedName>
</protein>
<accession>A0AAC9HN18</accession>
<reference evidence="3" key="1">
    <citation type="submission" date="2016-03" db="EMBL/GenBank/DDBJ databases">
        <title>Complete genome sequence of the type strain Actinoalloteichus hymeniacidonis DSM 45092.</title>
        <authorList>
            <person name="Schaffert L."/>
            <person name="Albersmeier A."/>
            <person name="Winkler A."/>
            <person name="Kalinowski J."/>
            <person name="Zotchev S."/>
            <person name="Ruckert C."/>
        </authorList>
    </citation>
    <scope>NUCLEOTIDE SEQUENCE [LARGE SCALE GENOMIC DNA]</scope>
    <source>
        <strain evidence="3">HPA177(T) (DSM 45092(T))</strain>
    </source>
</reference>
<gene>
    <name evidence="2" type="ORF">TL08_07425</name>
</gene>